<dbReference type="Proteomes" id="UP000027644">
    <property type="component" value="Unassembled WGS sequence"/>
</dbReference>
<evidence type="ECO:0000313" key="3">
    <source>
        <dbReference type="Proteomes" id="UP000027644"/>
    </source>
</evidence>
<sequence length="69" mass="7907">MDSQSEQILKYLQAGNALTPLEALRKFNCLRLGARIYDLRQQGYVINSLIIKDDISGKRYARYSLVSLN</sequence>
<dbReference type="AlphaFoldDB" id="A0A074VD60"/>
<accession>A0A074VD60</accession>
<comment type="caution">
    <text evidence="2">The sequence shown here is derived from an EMBL/GenBank/DDBJ whole genome shotgun (WGS) entry which is preliminary data.</text>
</comment>
<protein>
    <recommendedName>
        <fullName evidence="1">Winged helix-turn-helix domain-containing protein</fullName>
    </recommendedName>
</protein>
<dbReference type="Pfam" id="PF14090">
    <property type="entry name" value="HTH_39"/>
    <property type="match status" value="1"/>
</dbReference>
<gene>
    <name evidence="2" type="ORF">SASC598J21_017910</name>
</gene>
<dbReference type="EMBL" id="AVQL01000451">
    <property type="protein sequence ID" value="KEQ00390.1"/>
    <property type="molecule type" value="Genomic_DNA"/>
</dbReference>
<name>A0A074VD60_9NEIS</name>
<reference evidence="2 3" key="1">
    <citation type="journal article" date="2014" name="PLoS Genet.">
        <title>Hidden diversity in honey bee gut symbionts detected by single-cell genomics.</title>
        <authorList>
            <person name="Engel P."/>
            <person name="Stepanauskas R."/>
            <person name="Moran N."/>
        </authorList>
    </citation>
    <scope>NUCLEOTIDE SEQUENCE [LARGE SCALE GENOMIC DNA]</scope>
    <source>
        <strain evidence="2 3">SCGC AB-598-J21</strain>
    </source>
</reference>
<organism evidence="2 3">
    <name type="scientific">Snodgrassella alvi SCGC AB-598-J21</name>
    <dbReference type="NCBI Taxonomy" id="1385367"/>
    <lineage>
        <taxon>Bacteria</taxon>
        <taxon>Pseudomonadati</taxon>
        <taxon>Pseudomonadota</taxon>
        <taxon>Betaproteobacteria</taxon>
        <taxon>Neisseriales</taxon>
        <taxon>Neisseriaceae</taxon>
        <taxon>Snodgrassella</taxon>
    </lineage>
</organism>
<proteinExistence type="predicted"/>
<dbReference type="InterPro" id="IPR055245">
    <property type="entry name" value="HTH_proteobacteria"/>
</dbReference>
<feature type="domain" description="Winged helix-turn-helix" evidence="1">
    <location>
        <begin position="3"/>
        <end position="66"/>
    </location>
</feature>
<evidence type="ECO:0000259" key="1">
    <source>
        <dbReference type="Pfam" id="PF14090"/>
    </source>
</evidence>
<evidence type="ECO:0000313" key="2">
    <source>
        <dbReference type="EMBL" id="KEQ00390.1"/>
    </source>
</evidence>